<evidence type="ECO:0000313" key="2">
    <source>
        <dbReference type="EMBL" id="EKC25767.1"/>
    </source>
</evidence>
<dbReference type="InParanoid" id="K1PNV3"/>
<proteinExistence type="predicted"/>
<dbReference type="AlphaFoldDB" id="K1PNV3"/>
<reference evidence="2" key="1">
    <citation type="journal article" date="2012" name="Nature">
        <title>The oyster genome reveals stress adaptation and complexity of shell formation.</title>
        <authorList>
            <person name="Zhang G."/>
            <person name="Fang X."/>
            <person name="Guo X."/>
            <person name="Li L."/>
            <person name="Luo R."/>
            <person name="Xu F."/>
            <person name="Yang P."/>
            <person name="Zhang L."/>
            <person name="Wang X."/>
            <person name="Qi H."/>
            <person name="Xiong Z."/>
            <person name="Que H."/>
            <person name="Xie Y."/>
            <person name="Holland P.W."/>
            <person name="Paps J."/>
            <person name="Zhu Y."/>
            <person name="Wu F."/>
            <person name="Chen Y."/>
            <person name="Wang J."/>
            <person name="Peng C."/>
            <person name="Meng J."/>
            <person name="Yang L."/>
            <person name="Liu J."/>
            <person name="Wen B."/>
            <person name="Zhang N."/>
            <person name="Huang Z."/>
            <person name="Zhu Q."/>
            <person name="Feng Y."/>
            <person name="Mount A."/>
            <person name="Hedgecock D."/>
            <person name="Xu Z."/>
            <person name="Liu Y."/>
            <person name="Domazet-Loso T."/>
            <person name="Du Y."/>
            <person name="Sun X."/>
            <person name="Zhang S."/>
            <person name="Liu B."/>
            <person name="Cheng P."/>
            <person name="Jiang X."/>
            <person name="Li J."/>
            <person name="Fan D."/>
            <person name="Wang W."/>
            <person name="Fu W."/>
            <person name="Wang T."/>
            <person name="Wang B."/>
            <person name="Zhang J."/>
            <person name="Peng Z."/>
            <person name="Li Y."/>
            <person name="Li N."/>
            <person name="Wang J."/>
            <person name="Chen M."/>
            <person name="He Y."/>
            <person name="Tan F."/>
            <person name="Song X."/>
            <person name="Zheng Q."/>
            <person name="Huang R."/>
            <person name="Yang H."/>
            <person name="Du X."/>
            <person name="Chen L."/>
            <person name="Yang M."/>
            <person name="Gaffney P.M."/>
            <person name="Wang S."/>
            <person name="Luo L."/>
            <person name="She Z."/>
            <person name="Ming Y."/>
            <person name="Huang W."/>
            <person name="Zhang S."/>
            <person name="Huang B."/>
            <person name="Zhang Y."/>
            <person name="Qu T."/>
            <person name="Ni P."/>
            <person name="Miao G."/>
            <person name="Wang J."/>
            <person name="Wang Q."/>
            <person name="Steinberg C.E."/>
            <person name="Wang H."/>
            <person name="Li N."/>
            <person name="Qian L."/>
            <person name="Zhang G."/>
            <person name="Li Y."/>
            <person name="Yang H."/>
            <person name="Liu X."/>
            <person name="Wang J."/>
            <person name="Yin Y."/>
            <person name="Wang J."/>
        </authorList>
    </citation>
    <scope>NUCLEOTIDE SEQUENCE [LARGE SCALE GENOMIC DNA]</scope>
    <source>
        <strain evidence="2">05x7-T-G4-1.051#20</strain>
    </source>
</reference>
<evidence type="ECO:0000256" key="1">
    <source>
        <dbReference type="SAM" id="MobiDB-lite"/>
    </source>
</evidence>
<dbReference type="EMBL" id="JH816369">
    <property type="protein sequence ID" value="EKC25767.1"/>
    <property type="molecule type" value="Genomic_DNA"/>
</dbReference>
<dbReference type="HOGENOM" id="CLU_2576151_0_0_1"/>
<feature type="region of interest" description="Disordered" evidence="1">
    <location>
        <begin position="1"/>
        <end position="25"/>
    </location>
</feature>
<organism evidence="2">
    <name type="scientific">Magallana gigas</name>
    <name type="common">Pacific oyster</name>
    <name type="synonym">Crassostrea gigas</name>
    <dbReference type="NCBI Taxonomy" id="29159"/>
    <lineage>
        <taxon>Eukaryota</taxon>
        <taxon>Metazoa</taxon>
        <taxon>Spiralia</taxon>
        <taxon>Lophotrochozoa</taxon>
        <taxon>Mollusca</taxon>
        <taxon>Bivalvia</taxon>
        <taxon>Autobranchia</taxon>
        <taxon>Pteriomorphia</taxon>
        <taxon>Ostreida</taxon>
        <taxon>Ostreoidea</taxon>
        <taxon>Ostreidae</taxon>
        <taxon>Magallana</taxon>
    </lineage>
</organism>
<sequence>MSSAGFRRPKSMRSKEKPQQRKKTNYTTRVFSMKYPVPGRLLVCYIQIEKTDSECADLSCPFPWSESTEFWGSFQTKVRGR</sequence>
<protein>
    <submittedName>
        <fullName evidence="2">Uncharacterized protein</fullName>
    </submittedName>
</protein>
<accession>K1PNV3</accession>
<name>K1PNV3_MAGGI</name>
<gene>
    <name evidence="2" type="ORF">CGI_10012396</name>
</gene>